<gene>
    <name evidence="1" type="ORF">DI563_07130</name>
</gene>
<sequence>MRRLSPTELDTLRRLGLLDLYDKFQPMFDGLFDQSRHAVATGPGHPAARDVVDDLKVWVHANPRFLEALKKRRHTPQGYYENYAELLARYIVAKNGNKTYIDP</sequence>
<proteinExistence type="predicted"/>
<protein>
    <submittedName>
        <fullName evidence="1">Uncharacterized protein</fullName>
    </submittedName>
</protein>
<dbReference type="EMBL" id="QFPP01000053">
    <property type="protein sequence ID" value="PZQ76393.1"/>
    <property type="molecule type" value="Genomic_DNA"/>
</dbReference>
<dbReference type="AlphaFoldDB" id="A0A2W5S9T4"/>
<dbReference type="Proteomes" id="UP000249135">
    <property type="component" value="Unassembled WGS sequence"/>
</dbReference>
<organism evidence="1 2">
    <name type="scientific">Variovorax paradoxus</name>
    <dbReference type="NCBI Taxonomy" id="34073"/>
    <lineage>
        <taxon>Bacteria</taxon>
        <taxon>Pseudomonadati</taxon>
        <taxon>Pseudomonadota</taxon>
        <taxon>Betaproteobacteria</taxon>
        <taxon>Burkholderiales</taxon>
        <taxon>Comamonadaceae</taxon>
        <taxon>Variovorax</taxon>
    </lineage>
</organism>
<evidence type="ECO:0000313" key="1">
    <source>
        <dbReference type="EMBL" id="PZQ76393.1"/>
    </source>
</evidence>
<evidence type="ECO:0000313" key="2">
    <source>
        <dbReference type="Proteomes" id="UP000249135"/>
    </source>
</evidence>
<accession>A0A2W5S9T4</accession>
<reference evidence="1 2" key="1">
    <citation type="submission" date="2017-08" db="EMBL/GenBank/DDBJ databases">
        <title>Infants hospitalized years apart are colonized by the same room-sourced microbial strains.</title>
        <authorList>
            <person name="Brooks B."/>
            <person name="Olm M.R."/>
            <person name="Firek B.A."/>
            <person name="Baker R."/>
            <person name="Thomas B.C."/>
            <person name="Morowitz M.J."/>
            <person name="Banfield J.F."/>
        </authorList>
    </citation>
    <scope>NUCLEOTIDE SEQUENCE [LARGE SCALE GENOMIC DNA]</scope>
    <source>
        <strain evidence="1">S2_005_003_R2_41</strain>
    </source>
</reference>
<comment type="caution">
    <text evidence="1">The sequence shown here is derived from an EMBL/GenBank/DDBJ whole genome shotgun (WGS) entry which is preliminary data.</text>
</comment>
<name>A0A2W5S9T4_VARPD</name>